<accession>A0A3P7P2J7</accession>
<dbReference type="PROSITE" id="PS01331">
    <property type="entry name" value="THYMIDYLATE_KINASE"/>
    <property type="match status" value="1"/>
</dbReference>
<feature type="binding site" evidence="11">
    <location>
        <begin position="10"/>
        <end position="17"/>
    </location>
    <ligand>
        <name>ATP</name>
        <dbReference type="ChEBI" id="CHEBI:30616"/>
    </ligand>
</feature>
<dbReference type="Gene3D" id="3.40.50.300">
    <property type="entry name" value="P-loop containing nucleotide triphosphate hydrolases"/>
    <property type="match status" value="1"/>
</dbReference>
<keyword evidence="8 11" id="KW-0067">ATP-binding</keyword>
<dbReference type="GO" id="GO:0006227">
    <property type="term" value="P:dUDP biosynthetic process"/>
    <property type="evidence" value="ECO:0007669"/>
    <property type="project" value="TreeGrafter"/>
</dbReference>
<evidence type="ECO:0000256" key="1">
    <source>
        <dbReference type="ARBA" id="ARBA00009776"/>
    </source>
</evidence>
<evidence type="ECO:0000256" key="10">
    <source>
        <dbReference type="ARBA" id="ARBA00057735"/>
    </source>
</evidence>
<evidence type="ECO:0000256" key="8">
    <source>
        <dbReference type="ARBA" id="ARBA00022840"/>
    </source>
</evidence>
<protein>
    <recommendedName>
        <fullName evidence="3 11">Thymidylate kinase</fullName>
        <ecNumber evidence="2 11">2.7.4.9</ecNumber>
    </recommendedName>
    <alternativeName>
        <fullName evidence="11">dTMP kinase</fullName>
    </alternativeName>
</protein>
<keyword evidence="5 11" id="KW-0545">Nucleotide biosynthesis</keyword>
<dbReference type="RefSeq" id="WP_172596178.1">
    <property type="nucleotide sequence ID" value="NZ_LR130778.1"/>
</dbReference>
<dbReference type="GO" id="GO:0005829">
    <property type="term" value="C:cytosol"/>
    <property type="evidence" value="ECO:0007669"/>
    <property type="project" value="TreeGrafter"/>
</dbReference>
<keyword evidence="14" id="KW-1185">Reference proteome</keyword>
<dbReference type="InterPro" id="IPR018094">
    <property type="entry name" value="Thymidylate_kinase"/>
</dbReference>
<dbReference type="NCBIfam" id="TIGR00041">
    <property type="entry name" value="DTMP_kinase"/>
    <property type="match status" value="1"/>
</dbReference>
<dbReference type="CDD" id="cd01672">
    <property type="entry name" value="TMPK"/>
    <property type="match status" value="1"/>
</dbReference>
<dbReference type="GO" id="GO:0006233">
    <property type="term" value="P:dTDP biosynthetic process"/>
    <property type="evidence" value="ECO:0007669"/>
    <property type="project" value="InterPro"/>
</dbReference>
<proteinExistence type="inferred from homology"/>
<comment type="similarity">
    <text evidence="1 11">Belongs to the thymidylate kinase family.</text>
</comment>
<evidence type="ECO:0000313" key="14">
    <source>
        <dbReference type="Proteomes" id="UP000279029"/>
    </source>
</evidence>
<sequence length="207" mass="23023">MKGIFITIEGGDGSGKSTQIDLLMSYFDEHGFKVLLTREPGGTPISEKIRAVILDSNNMEMDNMTEVLLYAAARAQHVAEFIKPSIEQGKVVICDRFVDSSVVYQGYARGVGIDAVENINSYATLGLIPDLTILLDLPPDLGLFRKKNQQALDRLELESDAFHLKVNEGYRLLAKRHQNRILTVDATKSIEDIHQIILEAIKALLPK</sequence>
<dbReference type="SUPFAM" id="SSF52540">
    <property type="entry name" value="P-loop containing nucleoside triphosphate hydrolases"/>
    <property type="match status" value="1"/>
</dbReference>
<dbReference type="Proteomes" id="UP000279029">
    <property type="component" value="Chromosome"/>
</dbReference>
<dbReference type="InterPro" id="IPR018095">
    <property type="entry name" value="Thymidylate_kin_CS"/>
</dbReference>
<comment type="function">
    <text evidence="10 11">Phosphorylation of dTMP to form dTDP in both de novo and salvage pathways of dTTP synthesis.</text>
</comment>
<dbReference type="AlphaFoldDB" id="A0A3P7P2J7"/>
<keyword evidence="7 11" id="KW-0418">Kinase</keyword>
<evidence type="ECO:0000256" key="9">
    <source>
        <dbReference type="ARBA" id="ARBA00048743"/>
    </source>
</evidence>
<evidence type="ECO:0000256" key="7">
    <source>
        <dbReference type="ARBA" id="ARBA00022777"/>
    </source>
</evidence>
<dbReference type="InterPro" id="IPR027417">
    <property type="entry name" value="P-loop_NTPase"/>
</dbReference>
<feature type="domain" description="Thymidylate kinase-like" evidence="12">
    <location>
        <begin position="8"/>
        <end position="197"/>
    </location>
</feature>
<gene>
    <name evidence="11 13" type="primary">tmk</name>
    <name evidence="13" type="ORF">PATL70BA_1827</name>
</gene>
<evidence type="ECO:0000313" key="13">
    <source>
        <dbReference type="EMBL" id="VDN47720.1"/>
    </source>
</evidence>
<evidence type="ECO:0000256" key="6">
    <source>
        <dbReference type="ARBA" id="ARBA00022741"/>
    </source>
</evidence>
<dbReference type="PANTHER" id="PTHR10344">
    <property type="entry name" value="THYMIDYLATE KINASE"/>
    <property type="match status" value="1"/>
</dbReference>
<reference evidence="13 14" key="1">
    <citation type="submission" date="2018-09" db="EMBL/GenBank/DDBJ databases">
        <authorList>
            <person name="Postec A."/>
        </authorList>
    </citation>
    <scope>NUCLEOTIDE SEQUENCE [LARGE SCALE GENOMIC DNA]</scope>
    <source>
        <strain evidence="13">70B-A</strain>
    </source>
</reference>
<evidence type="ECO:0000256" key="2">
    <source>
        <dbReference type="ARBA" id="ARBA00012980"/>
    </source>
</evidence>
<name>A0A3P7P2J7_9FIRM</name>
<evidence type="ECO:0000259" key="12">
    <source>
        <dbReference type="Pfam" id="PF02223"/>
    </source>
</evidence>
<dbReference type="PANTHER" id="PTHR10344:SF4">
    <property type="entry name" value="UMP-CMP KINASE 2, MITOCHONDRIAL"/>
    <property type="match status" value="1"/>
</dbReference>
<dbReference type="GO" id="GO:0006235">
    <property type="term" value="P:dTTP biosynthetic process"/>
    <property type="evidence" value="ECO:0007669"/>
    <property type="project" value="UniProtKB-UniRule"/>
</dbReference>
<dbReference type="Pfam" id="PF02223">
    <property type="entry name" value="Thymidylate_kin"/>
    <property type="match status" value="1"/>
</dbReference>
<evidence type="ECO:0000256" key="5">
    <source>
        <dbReference type="ARBA" id="ARBA00022727"/>
    </source>
</evidence>
<dbReference type="GO" id="GO:0005524">
    <property type="term" value="F:ATP binding"/>
    <property type="evidence" value="ECO:0007669"/>
    <property type="project" value="UniProtKB-UniRule"/>
</dbReference>
<dbReference type="KEGG" id="cbar:PATL70BA_1827"/>
<dbReference type="EMBL" id="LR130778">
    <property type="protein sequence ID" value="VDN47720.1"/>
    <property type="molecule type" value="Genomic_DNA"/>
</dbReference>
<evidence type="ECO:0000256" key="11">
    <source>
        <dbReference type="HAMAP-Rule" id="MF_00165"/>
    </source>
</evidence>
<dbReference type="FunFam" id="3.40.50.300:FF:000225">
    <property type="entry name" value="Thymidylate kinase"/>
    <property type="match status" value="1"/>
</dbReference>
<dbReference type="InterPro" id="IPR039430">
    <property type="entry name" value="Thymidylate_kin-like_dom"/>
</dbReference>
<evidence type="ECO:0000256" key="4">
    <source>
        <dbReference type="ARBA" id="ARBA00022679"/>
    </source>
</evidence>
<keyword evidence="4 11" id="KW-0808">Transferase</keyword>
<dbReference type="EC" id="2.7.4.9" evidence="2 11"/>
<evidence type="ECO:0000256" key="3">
    <source>
        <dbReference type="ARBA" id="ARBA00017144"/>
    </source>
</evidence>
<dbReference type="GO" id="GO:0004798">
    <property type="term" value="F:dTMP kinase activity"/>
    <property type="evidence" value="ECO:0007669"/>
    <property type="project" value="UniProtKB-UniRule"/>
</dbReference>
<dbReference type="HAMAP" id="MF_00165">
    <property type="entry name" value="Thymidylate_kinase"/>
    <property type="match status" value="1"/>
</dbReference>
<organism evidence="13 14">
    <name type="scientific">Petrocella atlantisensis</name>
    <dbReference type="NCBI Taxonomy" id="2173034"/>
    <lineage>
        <taxon>Bacteria</taxon>
        <taxon>Bacillati</taxon>
        <taxon>Bacillota</taxon>
        <taxon>Clostridia</taxon>
        <taxon>Lachnospirales</taxon>
        <taxon>Vallitaleaceae</taxon>
        <taxon>Petrocella</taxon>
    </lineage>
</organism>
<comment type="catalytic activity">
    <reaction evidence="9 11">
        <text>dTMP + ATP = dTDP + ADP</text>
        <dbReference type="Rhea" id="RHEA:13517"/>
        <dbReference type="ChEBI" id="CHEBI:30616"/>
        <dbReference type="ChEBI" id="CHEBI:58369"/>
        <dbReference type="ChEBI" id="CHEBI:63528"/>
        <dbReference type="ChEBI" id="CHEBI:456216"/>
        <dbReference type="EC" id="2.7.4.9"/>
    </reaction>
</comment>
<keyword evidence="6 11" id="KW-0547">Nucleotide-binding</keyword>